<organism evidence="20 21">
    <name type="scientific">Cherax quadricarinatus</name>
    <name type="common">Australian red claw crayfish</name>
    <dbReference type="NCBI Taxonomy" id="27406"/>
    <lineage>
        <taxon>Eukaryota</taxon>
        <taxon>Metazoa</taxon>
        <taxon>Ecdysozoa</taxon>
        <taxon>Arthropoda</taxon>
        <taxon>Crustacea</taxon>
        <taxon>Multicrustacea</taxon>
        <taxon>Malacostraca</taxon>
        <taxon>Eumalacostraca</taxon>
        <taxon>Eucarida</taxon>
        <taxon>Decapoda</taxon>
        <taxon>Pleocyemata</taxon>
        <taxon>Astacidea</taxon>
        <taxon>Parastacoidea</taxon>
        <taxon>Parastacidae</taxon>
        <taxon>Cherax</taxon>
    </lineage>
</organism>
<dbReference type="Proteomes" id="UP001445076">
    <property type="component" value="Unassembled WGS sequence"/>
</dbReference>
<dbReference type="InterPro" id="IPR024571">
    <property type="entry name" value="ERAP1-like_C_dom"/>
</dbReference>
<evidence type="ECO:0000256" key="12">
    <source>
        <dbReference type="ARBA" id="ARBA00022801"/>
    </source>
</evidence>
<dbReference type="Gene3D" id="1.10.390.10">
    <property type="entry name" value="Neutral Protease Domain 2"/>
    <property type="match status" value="1"/>
</dbReference>
<evidence type="ECO:0000256" key="6">
    <source>
        <dbReference type="ARBA" id="ARBA00015611"/>
    </source>
</evidence>
<keyword evidence="8" id="KW-0336">GPI-anchor</keyword>
<gene>
    <name evidence="20" type="ORF">OTU49_010073</name>
</gene>
<dbReference type="GO" id="GO:0006508">
    <property type="term" value="P:proteolysis"/>
    <property type="evidence" value="ECO:0007669"/>
    <property type="project" value="UniProtKB-KW"/>
</dbReference>
<dbReference type="Pfam" id="PF11838">
    <property type="entry name" value="ERAP1_C"/>
    <property type="match status" value="1"/>
</dbReference>
<dbReference type="InterPro" id="IPR027268">
    <property type="entry name" value="Peptidase_M4/M1_CTD_sf"/>
</dbReference>
<evidence type="ECO:0000256" key="7">
    <source>
        <dbReference type="ARBA" id="ARBA00022475"/>
    </source>
</evidence>
<comment type="caution">
    <text evidence="20">The sequence shown here is derived from an EMBL/GenBank/DDBJ whole genome shotgun (WGS) entry which is preliminary data.</text>
</comment>
<keyword evidence="12" id="KW-0378">Hydrolase</keyword>
<evidence type="ECO:0000313" key="20">
    <source>
        <dbReference type="EMBL" id="KAK8726814.1"/>
    </source>
</evidence>
<dbReference type="Gene3D" id="2.60.40.1910">
    <property type="match status" value="1"/>
</dbReference>
<dbReference type="GO" id="GO:0042277">
    <property type="term" value="F:peptide binding"/>
    <property type="evidence" value="ECO:0007669"/>
    <property type="project" value="TreeGrafter"/>
</dbReference>
<keyword evidence="15" id="KW-0472">Membrane</keyword>
<sequence>MMSHFLTEDTVRKGLSTYLDDFKYGNAEQDDLWEHLTQAAHQDGTLPLDLTVKTIMDTWTLQMGYPVITVERSPDGTSATVSQERFLMVAMPNSNNSEEYKWWVPLSYTGGDYPNFNETRAKVWMKDTETLITIQSLPTKDHWVIFNLQETGFYRVNYDNHNWNLLIQQLLTDHTVITTINRAQIIDDTMNLARAGQVSYEVALGLYSYMVNETEYVPWKAAINNLAYLTSMFQRTGAYGGLQNYMLKMVVQLYDTLGLDNSVNDHLLEQYKRTMAVSWACSLRHKQCLDNVLSLYRQWMTNPDNNTIIAPSLKSAVYCQALATGGAEEWDFAWNQYLKSNVASEKHRLLRAMGCTKQLWLLSRYLEMAFDPNSGIRRQDSELVFGSIAFNDIGRPLAWTFLRDNWKMIYEYFEGKARPYLITSSTSNFNTRQQLKEVMTFVDEHRTELKSASRKVEQKIEIIKNNIAWMDANYETIYQWLEQKGYSVKLRNV</sequence>
<keyword evidence="16" id="KW-1015">Disulfide bond</keyword>
<evidence type="ECO:0000256" key="4">
    <source>
        <dbReference type="ARBA" id="ARBA00010136"/>
    </source>
</evidence>
<dbReference type="FunFam" id="2.60.40.1910:FF:000008">
    <property type="entry name" value="Aminopeptidase"/>
    <property type="match status" value="1"/>
</dbReference>
<evidence type="ECO:0000256" key="16">
    <source>
        <dbReference type="ARBA" id="ARBA00023157"/>
    </source>
</evidence>
<evidence type="ECO:0000256" key="5">
    <source>
        <dbReference type="ARBA" id="ARBA00012564"/>
    </source>
</evidence>
<keyword evidence="10" id="KW-0479">Metal-binding</keyword>
<evidence type="ECO:0000256" key="13">
    <source>
        <dbReference type="ARBA" id="ARBA00022833"/>
    </source>
</evidence>
<dbReference type="InterPro" id="IPR050344">
    <property type="entry name" value="Peptidase_M1_aminopeptidases"/>
</dbReference>
<name>A0AAW0WHH4_CHEQU</name>
<evidence type="ECO:0000256" key="14">
    <source>
        <dbReference type="ARBA" id="ARBA00023049"/>
    </source>
</evidence>
<dbReference type="GO" id="GO:0005615">
    <property type="term" value="C:extracellular space"/>
    <property type="evidence" value="ECO:0007669"/>
    <property type="project" value="TreeGrafter"/>
</dbReference>
<dbReference type="GO" id="GO:0008270">
    <property type="term" value="F:zinc ion binding"/>
    <property type="evidence" value="ECO:0007669"/>
    <property type="project" value="InterPro"/>
</dbReference>
<dbReference type="GO" id="GO:0098552">
    <property type="term" value="C:side of membrane"/>
    <property type="evidence" value="ECO:0007669"/>
    <property type="project" value="UniProtKB-KW"/>
</dbReference>
<evidence type="ECO:0000313" key="21">
    <source>
        <dbReference type="Proteomes" id="UP001445076"/>
    </source>
</evidence>
<comment type="subcellular location">
    <subcellularLocation>
        <location evidence="3">Cell membrane</location>
        <topology evidence="3">Lipid-anchor</topology>
        <topology evidence="3">GPI-anchor</topology>
    </subcellularLocation>
</comment>
<dbReference type="EC" id="3.4.11.2" evidence="5"/>
<comment type="catalytic activity">
    <reaction evidence="1">
        <text>Release of an N-terminal amino acid, Xaa-|-Yaa- from a peptide, amide or arylamide. Xaa is preferably Ala, but may be most amino acids including Pro (slow action). When a terminal hydrophobic residue is followed by a prolyl residue, the two may be released as an intact Xaa-Pro dipeptide.</text>
        <dbReference type="EC" id="3.4.11.2"/>
    </reaction>
</comment>
<feature type="domain" description="Peptidase M1 membrane alanine aminopeptidase" evidence="18">
    <location>
        <begin position="1"/>
        <end position="59"/>
    </location>
</feature>
<evidence type="ECO:0000256" key="11">
    <source>
        <dbReference type="ARBA" id="ARBA00022729"/>
    </source>
</evidence>
<dbReference type="PANTHER" id="PTHR11533:SF294">
    <property type="entry name" value="THYROTROPIN-RELEASING HORMONE-DEGRADING ECTOENZYME"/>
    <property type="match status" value="1"/>
</dbReference>
<evidence type="ECO:0000256" key="8">
    <source>
        <dbReference type="ARBA" id="ARBA00022622"/>
    </source>
</evidence>
<keyword evidence="9" id="KW-0645">Protease</keyword>
<dbReference type="InterPro" id="IPR014782">
    <property type="entry name" value="Peptidase_M1_dom"/>
</dbReference>
<evidence type="ECO:0000256" key="15">
    <source>
        <dbReference type="ARBA" id="ARBA00023136"/>
    </source>
</evidence>
<feature type="domain" description="ERAP1-like C-terminal" evidence="19">
    <location>
        <begin position="143"/>
        <end position="464"/>
    </location>
</feature>
<dbReference type="EMBL" id="JARKIK010000078">
    <property type="protein sequence ID" value="KAK8726814.1"/>
    <property type="molecule type" value="Genomic_DNA"/>
</dbReference>
<evidence type="ECO:0000256" key="3">
    <source>
        <dbReference type="ARBA" id="ARBA00004609"/>
    </source>
</evidence>
<comment type="similarity">
    <text evidence="4">Belongs to the peptidase M1 family.</text>
</comment>
<keyword evidence="14" id="KW-0482">Metalloprotease</keyword>
<dbReference type="GO" id="GO:0070006">
    <property type="term" value="F:metalloaminopeptidase activity"/>
    <property type="evidence" value="ECO:0007669"/>
    <property type="project" value="TreeGrafter"/>
</dbReference>
<dbReference type="GO" id="GO:0005737">
    <property type="term" value="C:cytoplasm"/>
    <property type="evidence" value="ECO:0007669"/>
    <property type="project" value="TreeGrafter"/>
</dbReference>
<proteinExistence type="inferred from homology"/>
<keyword evidence="13" id="KW-0862">Zinc</keyword>
<dbReference type="FunFam" id="1.25.50.20:FF:000001">
    <property type="entry name" value="Aminopeptidase"/>
    <property type="match status" value="1"/>
</dbReference>
<dbReference type="GO" id="GO:0016285">
    <property type="term" value="F:alanyl aminopeptidase activity"/>
    <property type="evidence" value="ECO:0007669"/>
    <property type="project" value="UniProtKB-EC"/>
</dbReference>
<evidence type="ECO:0000256" key="1">
    <source>
        <dbReference type="ARBA" id="ARBA00000098"/>
    </source>
</evidence>
<dbReference type="PANTHER" id="PTHR11533">
    <property type="entry name" value="PROTEASE M1 ZINC METALLOPROTEASE"/>
    <property type="match status" value="1"/>
</dbReference>
<dbReference type="GO" id="GO:0005886">
    <property type="term" value="C:plasma membrane"/>
    <property type="evidence" value="ECO:0007669"/>
    <property type="project" value="UniProtKB-SubCell"/>
</dbReference>
<evidence type="ECO:0000259" key="19">
    <source>
        <dbReference type="Pfam" id="PF11838"/>
    </source>
</evidence>
<evidence type="ECO:0000256" key="17">
    <source>
        <dbReference type="ARBA" id="ARBA00023180"/>
    </source>
</evidence>
<protein>
    <recommendedName>
        <fullName evidence="6">Aminopeptidase N</fullName>
        <ecNumber evidence="5">3.4.11.2</ecNumber>
    </recommendedName>
</protein>
<evidence type="ECO:0000256" key="2">
    <source>
        <dbReference type="ARBA" id="ARBA00001947"/>
    </source>
</evidence>
<dbReference type="AlphaFoldDB" id="A0AAW0WHH4"/>
<evidence type="ECO:0000256" key="10">
    <source>
        <dbReference type="ARBA" id="ARBA00022723"/>
    </source>
</evidence>
<dbReference type="Pfam" id="PF01433">
    <property type="entry name" value="Peptidase_M1"/>
    <property type="match status" value="1"/>
</dbReference>
<dbReference type="SUPFAM" id="SSF55486">
    <property type="entry name" value="Metalloproteases ('zincins'), catalytic domain"/>
    <property type="match status" value="1"/>
</dbReference>
<keyword evidence="7" id="KW-1003">Cell membrane</keyword>
<keyword evidence="8" id="KW-0449">Lipoprotein</keyword>
<dbReference type="Gene3D" id="1.25.50.20">
    <property type="match status" value="1"/>
</dbReference>
<accession>A0AAW0WHH4</accession>
<keyword evidence="17" id="KW-0325">Glycoprotein</keyword>
<reference evidence="20 21" key="1">
    <citation type="journal article" date="2024" name="BMC Genomics">
        <title>Genome assembly of redclaw crayfish (Cherax quadricarinatus) provides insights into its immune adaptation and hypoxia tolerance.</title>
        <authorList>
            <person name="Liu Z."/>
            <person name="Zheng J."/>
            <person name="Li H."/>
            <person name="Fang K."/>
            <person name="Wang S."/>
            <person name="He J."/>
            <person name="Zhou D."/>
            <person name="Weng S."/>
            <person name="Chi M."/>
            <person name="Gu Z."/>
            <person name="He J."/>
            <person name="Li F."/>
            <person name="Wang M."/>
        </authorList>
    </citation>
    <scope>NUCLEOTIDE SEQUENCE [LARGE SCALE GENOMIC DNA]</scope>
    <source>
        <strain evidence="20">ZL_2023a</strain>
    </source>
</reference>
<keyword evidence="11" id="KW-0732">Signal</keyword>
<comment type="cofactor">
    <cofactor evidence="2">
        <name>Zn(2+)</name>
        <dbReference type="ChEBI" id="CHEBI:29105"/>
    </cofactor>
</comment>
<keyword evidence="21" id="KW-1185">Reference proteome</keyword>
<evidence type="ECO:0000256" key="9">
    <source>
        <dbReference type="ARBA" id="ARBA00022670"/>
    </source>
</evidence>
<dbReference type="GO" id="GO:0043171">
    <property type="term" value="P:peptide catabolic process"/>
    <property type="evidence" value="ECO:0007669"/>
    <property type="project" value="TreeGrafter"/>
</dbReference>
<evidence type="ECO:0000259" key="18">
    <source>
        <dbReference type="Pfam" id="PF01433"/>
    </source>
</evidence>